<feature type="transmembrane region" description="Helical" evidence="1">
    <location>
        <begin position="38"/>
        <end position="59"/>
    </location>
</feature>
<reference evidence="3" key="1">
    <citation type="journal article" date="2014" name="Genome Announc.">
        <title>Draft genome sequence of Weissella oryzae SG25T, isolated from fermented rice grains.</title>
        <authorList>
            <person name="Tanizawa Y."/>
            <person name="Fujisawa T."/>
            <person name="Mochizuki T."/>
            <person name="Kaminuma E."/>
            <person name="Suzuki Y."/>
            <person name="Nakamura Y."/>
            <person name="Tohno M."/>
        </authorList>
    </citation>
    <scope>NUCLEOTIDE SEQUENCE [LARGE SCALE GENOMIC DNA]</scope>
    <source>
        <strain evidence="3">DSM 25784 / JCM 18191 / LMG 30913 / SG25</strain>
    </source>
</reference>
<evidence type="ECO:0000313" key="2">
    <source>
        <dbReference type="EMBL" id="GAK31649.1"/>
    </source>
</evidence>
<feature type="transmembrane region" description="Helical" evidence="1">
    <location>
        <begin position="65"/>
        <end position="84"/>
    </location>
</feature>
<name>A0A069CW01_WEIOS</name>
<evidence type="ECO:0000313" key="3">
    <source>
        <dbReference type="Proteomes" id="UP000030643"/>
    </source>
</evidence>
<feature type="transmembrane region" description="Helical" evidence="1">
    <location>
        <begin position="6"/>
        <end position="26"/>
    </location>
</feature>
<keyword evidence="1" id="KW-0812">Transmembrane</keyword>
<dbReference type="InterPro" id="IPR009708">
    <property type="entry name" value="Phage_A118_holin/antiholin"/>
</dbReference>
<keyword evidence="3" id="KW-1185">Reference proteome</keyword>
<dbReference type="RefSeq" id="WP_045477046.1">
    <property type="nucleotide sequence ID" value="NZ_DF820496.1"/>
</dbReference>
<dbReference type="AlphaFoldDB" id="A0A069CW01"/>
<evidence type="ECO:0000256" key="1">
    <source>
        <dbReference type="SAM" id="Phobius"/>
    </source>
</evidence>
<dbReference type="eggNOG" id="ENOG50308J6">
    <property type="taxonomic scope" value="Bacteria"/>
</dbReference>
<organism evidence="2 3">
    <name type="scientific">Weissella oryzae (strain DSM 25784 / JCM 18191 / LMG 30913 / SG25)</name>
    <dbReference type="NCBI Taxonomy" id="1329250"/>
    <lineage>
        <taxon>Bacteria</taxon>
        <taxon>Bacillati</taxon>
        <taxon>Bacillota</taxon>
        <taxon>Bacilli</taxon>
        <taxon>Lactobacillales</taxon>
        <taxon>Lactobacillaceae</taxon>
        <taxon>Weissella</taxon>
    </lineage>
</organism>
<dbReference type="Pfam" id="PF06946">
    <property type="entry name" value="Phage_holin_5_1"/>
    <property type="match status" value="1"/>
</dbReference>
<keyword evidence="1" id="KW-0472">Membrane</keyword>
<dbReference type="Proteomes" id="UP000030643">
    <property type="component" value="Unassembled WGS sequence"/>
</dbReference>
<keyword evidence="1" id="KW-1133">Transmembrane helix</keyword>
<accession>A0A069CW01</accession>
<sequence length="91" mass="9810">MSIIDLYNSATTTSYIGITFITFIVVEALKKSKIDNKYMPLIALVIGGILGIIMSWLIYGDNPGYGFIYGVMAGALATGSYETVKNIFGGK</sequence>
<dbReference type="EMBL" id="DF820496">
    <property type="protein sequence ID" value="GAK31649.1"/>
    <property type="molecule type" value="Genomic_DNA"/>
</dbReference>
<proteinExistence type="predicted"/>
<protein>
    <submittedName>
        <fullName evidence="2">Phage holin</fullName>
    </submittedName>
</protein>
<gene>
    <name evidence="2" type="ORF">WOSG25_130010</name>
</gene>